<evidence type="ECO:0000256" key="2">
    <source>
        <dbReference type="ARBA" id="ARBA00022908"/>
    </source>
</evidence>
<evidence type="ECO:0000256" key="5">
    <source>
        <dbReference type="PROSITE-ProRule" id="PRU01248"/>
    </source>
</evidence>
<evidence type="ECO:0000259" key="7">
    <source>
        <dbReference type="PROSITE" id="PS51900"/>
    </source>
</evidence>
<accession>A0A9D1EZV0</accession>
<protein>
    <submittedName>
        <fullName evidence="8">Tyrosine-type recombinase/integrase family protein</fullName>
    </submittedName>
</protein>
<feature type="domain" description="Tyr recombinase" evidence="6">
    <location>
        <begin position="154"/>
        <end position="298"/>
    </location>
</feature>
<dbReference type="PANTHER" id="PTHR30629">
    <property type="entry name" value="PROPHAGE INTEGRASE"/>
    <property type="match status" value="1"/>
</dbReference>
<reference evidence="8" key="2">
    <citation type="journal article" date="2021" name="PeerJ">
        <title>Extensive microbial diversity within the chicken gut microbiome revealed by metagenomics and culture.</title>
        <authorList>
            <person name="Gilroy R."/>
            <person name="Ravi A."/>
            <person name="Getino M."/>
            <person name="Pursley I."/>
            <person name="Horton D.L."/>
            <person name="Alikhan N.F."/>
            <person name="Baker D."/>
            <person name="Gharbi K."/>
            <person name="Hall N."/>
            <person name="Watson M."/>
            <person name="Adriaenssens E.M."/>
            <person name="Foster-Nyarko E."/>
            <person name="Jarju S."/>
            <person name="Secka A."/>
            <person name="Antonio M."/>
            <person name="Oren A."/>
            <person name="Chaudhuri R.R."/>
            <person name="La Ragione R."/>
            <person name="Hildebrand F."/>
            <person name="Pallen M.J."/>
        </authorList>
    </citation>
    <scope>NUCLEOTIDE SEQUENCE</scope>
    <source>
        <strain evidence="8">6276</strain>
    </source>
</reference>
<feature type="domain" description="Core-binding (CB)" evidence="7">
    <location>
        <begin position="53"/>
        <end position="134"/>
    </location>
</feature>
<dbReference type="InterPro" id="IPR002104">
    <property type="entry name" value="Integrase_catalytic"/>
</dbReference>
<dbReference type="GO" id="GO:0006310">
    <property type="term" value="P:DNA recombination"/>
    <property type="evidence" value="ECO:0007669"/>
    <property type="project" value="UniProtKB-KW"/>
</dbReference>
<dbReference type="InterPro" id="IPR050808">
    <property type="entry name" value="Phage_Integrase"/>
</dbReference>
<dbReference type="GO" id="GO:0015074">
    <property type="term" value="P:DNA integration"/>
    <property type="evidence" value="ECO:0007669"/>
    <property type="project" value="UniProtKB-KW"/>
</dbReference>
<evidence type="ECO:0000313" key="9">
    <source>
        <dbReference type="Proteomes" id="UP000823928"/>
    </source>
</evidence>
<sequence length="298" mass="35240">VTYRVTKDGYYQARYRRDGYRIEVASKDFNTMKRKFLDKFAEVERERLNHNYPLFKDFVAEWLKIKRRTVKETTYKSYCNLINFHVVPRFGKYHVNEITRKEIQEFLFELTDEGKMRTAQKIKVLLTAMFDVICDDYDIKSPMRKIVLSHYEVKKGNAFTKAEEKRIVDFCAANRQFAGNSGVLLLLYTGMRVGEIDSMEFDGKYITCVSEKTRKGRKDVIRKIPLSPMMKRVMPLIDFEQAKAVSRFTIRDALKRIFPDRHVHELRYTFITRAKECVQKGNQKIIIASKQPFSISIT</sequence>
<dbReference type="AlphaFoldDB" id="A0A9D1EZV0"/>
<organism evidence="8 9">
    <name type="scientific">Candidatus Scatousia excrementigallinarum</name>
    <dbReference type="NCBI Taxonomy" id="2840935"/>
    <lineage>
        <taxon>Bacteria</taxon>
        <taxon>Candidatus Scatousia</taxon>
    </lineage>
</organism>
<keyword evidence="2" id="KW-0229">DNA integration</keyword>
<dbReference type="EMBL" id="DVIU01000149">
    <property type="protein sequence ID" value="HIS36477.1"/>
    <property type="molecule type" value="Genomic_DNA"/>
</dbReference>
<evidence type="ECO:0000259" key="6">
    <source>
        <dbReference type="PROSITE" id="PS51898"/>
    </source>
</evidence>
<dbReference type="InterPro" id="IPR011010">
    <property type="entry name" value="DNA_brk_join_enz"/>
</dbReference>
<name>A0A9D1EZV0_9BACT</name>
<reference evidence="8" key="1">
    <citation type="submission" date="2020-10" db="EMBL/GenBank/DDBJ databases">
        <authorList>
            <person name="Gilroy R."/>
        </authorList>
    </citation>
    <scope>NUCLEOTIDE SEQUENCE</scope>
    <source>
        <strain evidence="8">6276</strain>
    </source>
</reference>
<evidence type="ECO:0000256" key="4">
    <source>
        <dbReference type="ARBA" id="ARBA00023172"/>
    </source>
</evidence>
<proteinExistence type="inferred from homology"/>
<keyword evidence="3 5" id="KW-0238">DNA-binding</keyword>
<dbReference type="InterPro" id="IPR010998">
    <property type="entry name" value="Integrase_recombinase_N"/>
</dbReference>
<dbReference type="PROSITE" id="PS51898">
    <property type="entry name" value="TYR_RECOMBINASE"/>
    <property type="match status" value="1"/>
</dbReference>
<comment type="similarity">
    <text evidence="1">Belongs to the 'phage' integrase family.</text>
</comment>
<dbReference type="GO" id="GO:0003677">
    <property type="term" value="F:DNA binding"/>
    <property type="evidence" value="ECO:0007669"/>
    <property type="project" value="UniProtKB-UniRule"/>
</dbReference>
<dbReference type="SUPFAM" id="SSF56349">
    <property type="entry name" value="DNA breaking-rejoining enzymes"/>
    <property type="match status" value="1"/>
</dbReference>
<dbReference type="InterPro" id="IPR044068">
    <property type="entry name" value="CB"/>
</dbReference>
<dbReference type="PANTHER" id="PTHR30629:SF2">
    <property type="entry name" value="PROPHAGE INTEGRASE INTS-RELATED"/>
    <property type="match status" value="1"/>
</dbReference>
<feature type="non-terminal residue" evidence="8">
    <location>
        <position position="1"/>
    </location>
</feature>
<dbReference type="InterPro" id="IPR004107">
    <property type="entry name" value="Integrase_SAM-like_N"/>
</dbReference>
<keyword evidence="4" id="KW-0233">DNA recombination</keyword>
<dbReference type="PROSITE" id="PS51900">
    <property type="entry name" value="CB"/>
    <property type="match status" value="1"/>
</dbReference>
<evidence type="ECO:0000313" key="8">
    <source>
        <dbReference type="EMBL" id="HIS36477.1"/>
    </source>
</evidence>
<gene>
    <name evidence="8" type="ORF">IAC10_07590</name>
</gene>
<dbReference type="Proteomes" id="UP000823928">
    <property type="component" value="Unassembled WGS sequence"/>
</dbReference>
<dbReference type="InterPro" id="IPR013762">
    <property type="entry name" value="Integrase-like_cat_sf"/>
</dbReference>
<evidence type="ECO:0000256" key="3">
    <source>
        <dbReference type="ARBA" id="ARBA00023125"/>
    </source>
</evidence>
<dbReference type="Gene3D" id="1.10.443.10">
    <property type="entry name" value="Intergrase catalytic core"/>
    <property type="match status" value="1"/>
</dbReference>
<dbReference type="Pfam" id="PF14659">
    <property type="entry name" value="Phage_int_SAM_3"/>
    <property type="match status" value="1"/>
</dbReference>
<evidence type="ECO:0000256" key="1">
    <source>
        <dbReference type="ARBA" id="ARBA00008857"/>
    </source>
</evidence>
<dbReference type="Gene3D" id="1.10.150.130">
    <property type="match status" value="1"/>
</dbReference>
<comment type="caution">
    <text evidence="8">The sequence shown here is derived from an EMBL/GenBank/DDBJ whole genome shotgun (WGS) entry which is preliminary data.</text>
</comment>